<evidence type="ECO:0000256" key="2">
    <source>
        <dbReference type="ARBA" id="ARBA00022737"/>
    </source>
</evidence>
<keyword evidence="1 3" id="KW-0853">WD repeat</keyword>
<evidence type="ECO:0000256" key="1">
    <source>
        <dbReference type="ARBA" id="ARBA00022574"/>
    </source>
</evidence>
<evidence type="ECO:0000256" key="3">
    <source>
        <dbReference type="PROSITE-ProRule" id="PRU00221"/>
    </source>
</evidence>
<dbReference type="SMART" id="SM00320">
    <property type="entry name" value="WD40"/>
    <property type="match status" value="4"/>
</dbReference>
<dbReference type="InterPro" id="IPR015943">
    <property type="entry name" value="WD40/YVTN_repeat-like_dom_sf"/>
</dbReference>
<dbReference type="PANTHER" id="PTHR19848:SF8">
    <property type="entry name" value="F-BOX AND WD REPEAT DOMAIN CONTAINING 7"/>
    <property type="match status" value="1"/>
</dbReference>
<sequence>MPSYSRDKFLEEFELSLDKEFEWKGSVAKWAPGHDGPRFWGDEDDLIQPGDNDDDKSTRMSSEAVLTSDGLFLAVSSRAIIEIYDMESFALCSRIIGPENDVQKLFFIDKKDVSKAEDHSYILFSENADVSGRDGKIYTWFIDSHGFLRRDLRIAPLPVEAMSTEASATISRRLIEEHGLDPLEIELIRKGFLEALKSADSRNRVKHLPSHNGHFPHFNAQPISHDGTRTLHIVHGETTQHGMRPPDELPQIIVMDIATGKEKCRLRGHEDAIMWAGWSLDDKVIATAAWDQFYMLWDADSGKCLHVIGATGGQNWAGAFLPDGTHVLLSGGQPVEVAIFNVETAEKVTTLSPPEGVKLDHWMRYFTVHPTENLIIIQNGLTLLAWRPAIMQSQASGPEVEEIFALTPDSERLKNTFNNVTIMQWADDGRKLLAKGSDSTDYVWDVDKNLKWRFQRPKGRKCKVYGGEVILVKRKDGQWIVSLDGDGRVRLWKMEP</sequence>
<organism evidence="5 6">
    <name type="scientific">Myriangium duriaei CBS 260.36</name>
    <dbReference type="NCBI Taxonomy" id="1168546"/>
    <lineage>
        <taxon>Eukaryota</taxon>
        <taxon>Fungi</taxon>
        <taxon>Dikarya</taxon>
        <taxon>Ascomycota</taxon>
        <taxon>Pezizomycotina</taxon>
        <taxon>Dothideomycetes</taxon>
        <taxon>Dothideomycetidae</taxon>
        <taxon>Myriangiales</taxon>
        <taxon>Myriangiaceae</taxon>
        <taxon>Myriangium</taxon>
    </lineage>
</organism>
<feature type="region of interest" description="Disordered" evidence="4">
    <location>
        <begin position="33"/>
        <end position="59"/>
    </location>
</feature>
<reference evidence="5" key="1">
    <citation type="journal article" date="2020" name="Stud. Mycol.">
        <title>101 Dothideomycetes genomes: a test case for predicting lifestyles and emergence of pathogens.</title>
        <authorList>
            <person name="Haridas S."/>
            <person name="Albert R."/>
            <person name="Binder M."/>
            <person name="Bloem J."/>
            <person name="Labutti K."/>
            <person name="Salamov A."/>
            <person name="Andreopoulos B."/>
            <person name="Baker S."/>
            <person name="Barry K."/>
            <person name="Bills G."/>
            <person name="Bluhm B."/>
            <person name="Cannon C."/>
            <person name="Castanera R."/>
            <person name="Culley D."/>
            <person name="Daum C."/>
            <person name="Ezra D."/>
            <person name="Gonzalez J."/>
            <person name="Henrissat B."/>
            <person name="Kuo A."/>
            <person name="Liang C."/>
            <person name="Lipzen A."/>
            <person name="Lutzoni F."/>
            <person name="Magnuson J."/>
            <person name="Mondo S."/>
            <person name="Nolan M."/>
            <person name="Ohm R."/>
            <person name="Pangilinan J."/>
            <person name="Park H.-J."/>
            <person name="Ramirez L."/>
            <person name="Alfaro M."/>
            <person name="Sun H."/>
            <person name="Tritt A."/>
            <person name="Yoshinaga Y."/>
            <person name="Zwiers L.-H."/>
            <person name="Turgeon B."/>
            <person name="Goodwin S."/>
            <person name="Spatafora J."/>
            <person name="Crous P."/>
            <person name="Grigoriev I."/>
        </authorList>
    </citation>
    <scope>NUCLEOTIDE SEQUENCE</scope>
    <source>
        <strain evidence="5">CBS 260.36</strain>
    </source>
</reference>
<comment type="caution">
    <text evidence="5">The sequence shown here is derived from an EMBL/GenBank/DDBJ whole genome shotgun (WGS) entry which is preliminary data.</text>
</comment>
<dbReference type="PROSITE" id="PS50294">
    <property type="entry name" value="WD_REPEATS_REGION"/>
    <property type="match status" value="1"/>
</dbReference>
<dbReference type="AlphaFoldDB" id="A0A9P4J5L7"/>
<name>A0A9P4J5L7_9PEZI</name>
<dbReference type="InterPro" id="IPR001680">
    <property type="entry name" value="WD40_rpt"/>
</dbReference>
<keyword evidence="6" id="KW-1185">Reference proteome</keyword>
<feature type="compositionally biased region" description="Acidic residues" evidence="4">
    <location>
        <begin position="42"/>
        <end position="54"/>
    </location>
</feature>
<accession>A0A9P4J5L7</accession>
<dbReference type="Pfam" id="PF00400">
    <property type="entry name" value="WD40"/>
    <property type="match status" value="1"/>
</dbReference>
<feature type="repeat" description="WD" evidence="3">
    <location>
        <begin position="266"/>
        <end position="307"/>
    </location>
</feature>
<dbReference type="PANTHER" id="PTHR19848">
    <property type="entry name" value="WD40 REPEAT PROTEIN"/>
    <property type="match status" value="1"/>
</dbReference>
<protein>
    <submittedName>
        <fullName evidence="5">WD40 repeat-like protein</fullName>
    </submittedName>
</protein>
<evidence type="ECO:0000313" key="6">
    <source>
        <dbReference type="Proteomes" id="UP000799439"/>
    </source>
</evidence>
<evidence type="ECO:0000313" key="5">
    <source>
        <dbReference type="EMBL" id="KAF2155521.1"/>
    </source>
</evidence>
<gene>
    <name evidence="5" type="ORF">K461DRAFT_310208</name>
</gene>
<dbReference type="Gene3D" id="2.130.10.10">
    <property type="entry name" value="YVTN repeat-like/Quinoprotein amine dehydrogenase"/>
    <property type="match status" value="2"/>
</dbReference>
<dbReference type="OrthoDB" id="1367865at2759"/>
<proteinExistence type="predicted"/>
<evidence type="ECO:0000256" key="4">
    <source>
        <dbReference type="SAM" id="MobiDB-lite"/>
    </source>
</evidence>
<dbReference type="SUPFAM" id="SSF50978">
    <property type="entry name" value="WD40 repeat-like"/>
    <property type="match status" value="1"/>
</dbReference>
<dbReference type="InterPro" id="IPR036322">
    <property type="entry name" value="WD40_repeat_dom_sf"/>
</dbReference>
<keyword evidence="2" id="KW-0677">Repeat</keyword>
<dbReference type="EMBL" id="ML996082">
    <property type="protein sequence ID" value="KAF2155521.1"/>
    <property type="molecule type" value="Genomic_DNA"/>
</dbReference>
<dbReference type="Proteomes" id="UP000799439">
    <property type="component" value="Unassembled WGS sequence"/>
</dbReference>
<dbReference type="PROSITE" id="PS50082">
    <property type="entry name" value="WD_REPEATS_2"/>
    <property type="match status" value="1"/>
</dbReference>